<feature type="domain" description="Signal transduction histidine kinase internal region" evidence="2">
    <location>
        <begin position="56"/>
        <end position="134"/>
    </location>
</feature>
<keyword evidence="1" id="KW-0472">Membrane</keyword>
<evidence type="ECO:0000256" key="1">
    <source>
        <dbReference type="SAM" id="Phobius"/>
    </source>
</evidence>
<dbReference type="AlphaFoldDB" id="A0A0V8HCJ0"/>
<dbReference type="InterPro" id="IPR050640">
    <property type="entry name" value="Bact_2-comp_sensor_kinase"/>
</dbReference>
<organism evidence="3 4">
    <name type="scientific">[Bacillus] enclensis</name>
    <dbReference type="NCBI Taxonomy" id="1402860"/>
    <lineage>
        <taxon>Bacteria</taxon>
        <taxon>Bacillati</taxon>
        <taxon>Bacillota</taxon>
        <taxon>Bacilli</taxon>
        <taxon>Bacillales</taxon>
        <taxon>Bacillaceae</taxon>
        <taxon>Rossellomorea</taxon>
    </lineage>
</organism>
<dbReference type="GO" id="GO:0016020">
    <property type="term" value="C:membrane"/>
    <property type="evidence" value="ECO:0007669"/>
    <property type="project" value="InterPro"/>
</dbReference>
<dbReference type="Pfam" id="PF06580">
    <property type="entry name" value="His_kinase"/>
    <property type="match status" value="1"/>
</dbReference>
<protein>
    <submittedName>
        <fullName evidence="3">Histidine kinase</fullName>
    </submittedName>
</protein>
<dbReference type="PANTHER" id="PTHR34220:SF7">
    <property type="entry name" value="SENSOR HISTIDINE KINASE YPDA"/>
    <property type="match status" value="1"/>
</dbReference>
<sequence>MISASAIFSIVIFLCLLIPIIALVILSIIKLLEKEFDYLQMENKQIQLQTQLHQMEYLQLSQQIRPHFLFNSLNAMMSLARLNRNEDLIQSMEKFSLFLRYQNKEKGSLIPFESELEHTKNYLAIQQMRFGKKLEVEIMIDERALPTHLPPYTLQTFVENAFKHGIENKRGEKRLKIELHREGNWVILKVLDNGNSENEPFITNGDGTGLENIRKRLELLFELHTEVSMKRKPGWTEVKAIWPYSPGESQ</sequence>
<dbReference type="RefSeq" id="WP_058299331.1">
    <property type="nucleotide sequence ID" value="NZ_FMAU01000004.1"/>
</dbReference>
<dbReference type="InterPro" id="IPR010559">
    <property type="entry name" value="Sig_transdc_His_kin_internal"/>
</dbReference>
<accession>A0A0V8HCJ0</accession>
<dbReference type="SUPFAM" id="SSF55874">
    <property type="entry name" value="ATPase domain of HSP90 chaperone/DNA topoisomerase II/histidine kinase"/>
    <property type="match status" value="1"/>
</dbReference>
<keyword evidence="1" id="KW-1133">Transmembrane helix</keyword>
<dbReference type="EMBL" id="FMAU01000004">
    <property type="protein sequence ID" value="SCC23869.1"/>
    <property type="molecule type" value="Genomic_DNA"/>
</dbReference>
<evidence type="ECO:0000313" key="4">
    <source>
        <dbReference type="Proteomes" id="UP000181997"/>
    </source>
</evidence>
<evidence type="ECO:0000259" key="2">
    <source>
        <dbReference type="Pfam" id="PF06580"/>
    </source>
</evidence>
<dbReference type="Gene3D" id="3.30.565.10">
    <property type="entry name" value="Histidine kinase-like ATPase, C-terminal domain"/>
    <property type="match status" value="1"/>
</dbReference>
<dbReference type="Proteomes" id="UP000181997">
    <property type="component" value="Unassembled WGS sequence"/>
</dbReference>
<evidence type="ECO:0000313" key="3">
    <source>
        <dbReference type="EMBL" id="SCC23869.1"/>
    </source>
</evidence>
<feature type="transmembrane region" description="Helical" evidence="1">
    <location>
        <begin position="6"/>
        <end position="32"/>
    </location>
</feature>
<reference evidence="4" key="1">
    <citation type="submission" date="2016-08" db="EMBL/GenBank/DDBJ databases">
        <authorList>
            <person name="Varghese N."/>
            <person name="Submissions Spin"/>
        </authorList>
    </citation>
    <scope>NUCLEOTIDE SEQUENCE [LARGE SCALE GENOMIC DNA]</scope>
    <source>
        <strain evidence="4">SGD-1123</strain>
    </source>
</reference>
<dbReference type="PANTHER" id="PTHR34220">
    <property type="entry name" value="SENSOR HISTIDINE KINASE YPDA"/>
    <property type="match status" value="1"/>
</dbReference>
<dbReference type="OrthoDB" id="9776552at2"/>
<name>A0A0V8HCJ0_9BACI</name>
<keyword evidence="1" id="KW-0812">Transmembrane</keyword>
<proteinExistence type="predicted"/>
<keyword evidence="3" id="KW-0808">Transferase</keyword>
<dbReference type="InterPro" id="IPR036890">
    <property type="entry name" value="HATPase_C_sf"/>
</dbReference>
<dbReference type="GO" id="GO:0000155">
    <property type="term" value="F:phosphorelay sensor kinase activity"/>
    <property type="evidence" value="ECO:0007669"/>
    <property type="project" value="InterPro"/>
</dbReference>
<keyword evidence="3" id="KW-0418">Kinase</keyword>
<keyword evidence="4" id="KW-1185">Reference proteome</keyword>
<gene>
    <name evidence="3" type="ORF">GA0061094_3348</name>
</gene>